<proteinExistence type="predicted"/>
<dbReference type="KEGG" id="ccar:109080447"/>
<evidence type="ECO:0000256" key="1">
    <source>
        <dbReference type="SAM" id="Phobius"/>
    </source>
</evidence>
<dbReference type="Proteomes" id="UP001155660">
    <property type="component" value="Chromosome B17"/>
</dbReference>
<dbReference type="OrthoDB" id="8885977at2759"/>
<dbReference type="GeneID" id="109080447"/>
<gene>
    <name evidence="2" type="primary">LOC109080447</name>
</gene>
<name>A0A9Q9XBH0_CYPCA</name>
<organism evidence="2">
    <name type="scientific">Cyprinus carpio</name>
    <name type="common">Common carp</name>
    <dbReference type="NCBI Taxonomy" id="7962"/>
    <lineage>
        <taxon>Eukaryota</taxon>
        <taxon>Metazoa</taxon>
        <taxon>Chordata</taxon>
        <taxon>Craniata</taxon>
        <taxon>Vertebrata</taxon>
        <taxon>Euteleostomi</taxon>
        <taxon>Actinopterygii</taxon>
        <taxon>Neopterygii</taxon>
        <taxon>Teleostei</taxon>
        <taxon>Ostariophysi</taxon>
        <taxon>Cypriniformes</taxon>
        <taxon>Cyprinidae</taxon>
        <taxon>Cyprininae</taxon>
        <taxon>Cyprinus</taxon>
    </lineage>
</organism>
<dbReference type="AlphaFoldDB" id="A0A9Q9XBH0"/>
<sequence length="308" mass="35385">MSLKRAVGPVISRCTRCVPCYHYNTAQNKNMEDSLRKIVSPSYQLTFNGYGQIVLGTPPQSLNDSERHTCDITQIDQVHYPSQGSGIDMTALRNVQPNRACWMHPQSSDQIKMGAPRQNWSNNCGVFVLMYTLYVVMGGILDFAESDMAAVRRWWCLLLLTNYPVKSDAERKLLRKRRKEMKTGITLTKIGELEKEVEADYISKQMPLEILRHILLNVVKEDGDVAFFRLSLTCWLFHDDVCDASFRKDAHLAWLDSVVNWSAYSSDYKEMYRVPYKVTSCLCCGTYLKTSRQAILEMEGKESFVHFT</sequence>
<keyword evidence="1" id="KW-0472">Membrane</keyword>
<dbReference type="RefSeq" id="XP_042598754.1">
    <property type="nucleotide sequence ID" value="XM_042742820.1"/>
</dbReference>
<accession>A0A9Q9XBH0</accession>
<keyword evidence="1" id="KW-0812">Transmembrane</keyword>
<protein>
    <submittedName>
        <fullName evidence="2">Uncharacterized protein LOC109080447 isoform X1</fullName>
    </submittedName>
</protein>
<evidence type="ECO:0000313" key="2">
    <source>
        <dbReference type="RefSeq" id="XP_042598754.1"/>
    </source>
</evidence>
<keyword evidence="1" id="KW-1133">Transmembrane helix</keyword>
<reference evidence="2" key="1">
    <citation type="submission" date="2025-08" db="UniProtKB">
        <authorList>
            <consortium name="RefSeq"/>
        </authorList>
    </citation>
    <scope>IDENTIFICATION</scope>
    <source>
        <tissue evidence="2">Muscle</tissue>
    </source>
</reference>
<feature type="transmembrane region" description="Helical" evidence="1">
    <location>
        <begin position="125"/>
        <end position="144"/>
    </location>
</feature>